<proteinExistence type="inferred from homology"/>
<dbReference type="SUPFAM" id="SSF53720">
    <property type="entry name" value="ALDH-like"/>
    <property type="match status" value="1"/>
</dbReference>
<comment type="caution">
    <text evidence="8">The sequence shown here is derived from an EMBL/GenBank/DDBJ whole genome shotgun (WGS) entry which is preliminary data.</text>
</comment>
<dbReference type="PANTHER" id="PTHR43353:SF6">
    <property type="entry name" value="CYTOPLASMIC ALDEHYDE DEHYDROGENASE (EUROFUNG)"/>
    <property type="match status" value="1"/>
</dbReference>
<accession>A0AA43QTK7</accession>
<dbReference type="Proteomes" id="UP001161017">
    <property type="component" value="Unassembled WGS sequence"/>
</dbReference>
<evidence type="ECO:0000256" key="2">
    <source>
        <dbReference type="ARBA" id="ARBA00022857"/>
    </source>
</evidence>
<dbReference type="AlphaFoldDB" id="A0AA43QTK7"/>
<keyword evidence="3 5" id="KW-0560">Oxidoreductase</keyword>
<feature type="compositionally biased region" description="Polar residues" evidence="6">
    <location>
        <begin position="380"/>
        <end position="392"/>
    </location>
</feature>
<dbReference type="FunFam" id="3.40.605.10:FF:000012">
    <property type="entry name" value="NAD-dependent succinate-semialdehyde dehydrogenase"/>
    <property type="match status" value="1"/>
</dbReference>
<evidence type="ECO:0000313" key="9">
    <source>
        <dbReference type="Proteomes" id="UP001161017"/>
    </source>
</evidence>
<dbReference type="CDD" id="cd07105">
    <property type="entry name" value="ALDH_SaliADH"/>
    <property type="match status" value="1"/>
</dbReference>
<keyword evidence="2" id="KW-0521">NADP</keyword>
<dbReference type="Pfam" id="PF00171">
    <property type="entry name" value="Aldedh"/>
    <property type="match status" value="2"/>
</dbReference>
<dbReference type="PROSITE" id="PS00687">
    <property type="entry name" value="ALDEHYDE_DEHYDR_GLU"/>
    <property type="match status" value="1"/>
</dbReference>
<evidence type="ECO:0000256" key="5">
    <source>
        <dbReference type="RuleBase" id="RU003345"/>
    </source>
</evidence>
<evidence type="ECO:0000256" key="4">
    <source>
        <dbReference type="PROSITE-ProRule" id="PRU10007"/>
    </source>
</evidence>
<evidence type="ECO:0000313" key="8">
    <source>
        <dbReference type="EMBL" id="MDI1490100.1"/>
    </source>
</evidence>
<protein>
    <recommendedName>
        <fullName evidence="7">Aldehyde dehydrogenase domain-containing protein</fullName>
    </recommendedName>
</protein>
<feature type="active site" evidence="4">
    <location>
        <position position="262"/>
    </location>
</feature>
<feature type="region of interest" description="Disordered" evidence="6">
    <location>
        <begin position="361"/>
        <end position="397"/>
    </location>
</feature>
<evidence type="ECO:0000256" key="3">
    <source>
        <dbReference type="ARBA" id="ARBA00023002"/>
    </source>
</evidence>
<dbReference type="InterPro" id="IPR029510">
    <property type="entry name" value="Ald_DH_CS_GLU"/>
</dbReference>
<feature type="domain" description="Aldehyde dehydrogenase" evidence="7">
    <location>
        <begin position="398"/>
        <end position="514"/>
    </location>
</feature>
<dbReference type="Gene3D" id="3.40.309.10">
    <property type="entry name" value="Aldehyde Dehydrogenase, Chain A, domain 2"/>
    <property type="match status" value="1"/>
</dbReference>
<dbReference type="PANTHER" id="PTHR43353">
    <property type="entry name" value="SUCCINATE-SEMIALDEHYDE DEHYDROGENASE, MITOCHONDRIAL"/>
    <property type="match status" value="1"/>
</dbReference>
<evidence type="ECO:0000256" key="6">
    <source>
        <dbReference type="SAM" id="MobiDB-lite"/>
    </source>
</evidence>
<organism evidence="8 9">
    <name type="scientific">Ramalina farinacea</name>
    <dbReference type="NCBI Taxonomy" id="258253"/>
    <lineage>
        <taxon>Eukaryota</taxon>
        <taxon>Fungi</taxon>
        <taxon>Dikarya</taxon>
        <taxon>Ascomycota</taxon>
        <taxon>Pezizomycotina</taxon>
        <taxon>Lecanoromycetes</taxon>
        <taxon>OSLEUM clade</taxon>
        <taxon>Lecanoromycetidae</taxon>
        <taxon>Lecanorales</taxon>
        <taxon>Lecanorineae</taxon>
        <taxon>Ramalinaceae</taxon>
        <taxon>Ramalina</taxon>
    </lineage>
</organism>
<name>A0AA43QTK7_9LECA</name>
<comment type="similarity">
    <text evidence="1 5">Belongs to the aldehyde dehydrogenase family.</text>
</comment>
<dbReference type="GO" id="GO:0009450">
    <property type="term" value="P:gamma-aminobutyric acid catabolic process"/>
    <property type="evidence" value="ECO:0007669"/>
    <property type="project" value="TreeGrafter"/>
</dbReference>
<dbReference type="InterPro" id="IPR016161">
    <property type="entry name" value="Ald_DH/histidinol_DH"/>
</dbReference>
<sequence>MSSDTHSVVYKGPIPMYINGKDVLTPDNTFNVTSPVTNEDIWSSSSAQTSHAVEAVEAAEAAFPAWRATTPQERRNILLRAADIMESRKKELGTYMDEETASEGPYSAGFIVPTGIEILRDIAGRIVTALTSSKPVCSQPNRQAIVFKEPYGVILGIAPWNAPYILGMRSICPALAAGNTVVLKGAERSPRCFWAISSIFAEAGLPAGVLNTIYVKPSDGPAVTSALISHPAVKKINFTGSSAVGRVIAEQAGRVLKPCLMELGGKAPAVILPGADLSLAARECVNGAFMHAGQICMSTEKVIVPVSLLPAFEAHIERALNAAYPDKRECVTLVSTASKTRIDTLISDAIAKGAVLLNGDSGANPPRTNGAGSDHIGPNGTFTADTNGTNGLNGAPPTAKMRPHILKFLPPSSTLYHTESFGPVLCLMTYADGDEADALRLANDTEYGLSSSVFCGDLAAGLRFARGIESGAVHINGMTVHDEPNLPHGGVKSSGWGRFNGAAGLEEFLVSKTVTWVE</sequence>
<reference evidence="8" key="1">
    <citation type="journal article" date="2023" name="Genome Biol. Evol.">
        <title>First Whole Genome Sequence and Flow Cytometry Genome Size Data for the Lichen-Forming Fungus Ramalina farinacea (Ascomycota).</title>
        <authorList>
            <person name="Llewellyn T."/>
            <person name="Mian S."/>
            <person name="Hill R."/>
            <person name="Leitch I.J."/>
            <person name="Gaya E."/>
        </authorList>
    </citation>
    <scope>NUCLEOTIDE SEQUENCE</scope>
    <source>
        <strain evidence="8">LIQ254RAFAR</strain>
    </source>
</reference>
<dbReference type="InterPro" id="IPR050740">
    <property type="entry name" value="Aldehyde_DH_Superfamily"/>
</dbReference>
<evidence type="ECO:0000259" key="7">
    <source>
        <dbReference type="Pfam" id="PF00171"/>
    </source>
</evidence>
<dbReference type="InterPro" id="IPR016163">
    <property type="entry name" value="Ald_DH_C"/>
</dbReference>
<feature type="domain" description="Aldehyde dehydrogenase" evidence="7">
    <location>
        <begin position="28"/>
        <end position="368"/>
    </location>
</feature>
<dbReference type="InterPro" id="IPR015590">
    <property type="entry name" value="Aldehyde_DH_dom"/>
</dbReference>
<gene>
    <name evidence="8" type="ORF">OHK93_001300</name>
</gene>
<dbReference type="Gene3D" id="3.40.605.10">
    <property type="entry name" value="Aldehyde Dehydrogenase, Chain A, domain 1"/>
    <property type="match status" value="1"/>
</dbReference>
<dbReference type="InterPro" id="IPR016162">
    <property type="entry name" value="Ald_DH_N"/>
</dbReference>
<evidence type="ECO:0000256" key="1">
    <source>
        <dbReference type="ARBA" id="ARBA00009986"/>
    </source>
</evidence>
<keyword evidence="9" id="KW-1185">Reference proteome</keyword>
<dbReference type="EMBL" id="JAPUFD010000011">
    <property type="protein sequence ID" value="MDI1490100.1"/>
    <property type="molecule type" value="Genomic_DNA"/>
</dbReference>
<dbReference type="GO" id="GO:0004777">
    <property type="term" value="F:succinate-semialdehyde dehydrogenase (NAD+) activity"/>
    <property type="evidence" value="ECO:0007669"/>
    <property type="project" value="TreeGrafter"/>
</dbReference>